<feature type="signal peptide" evidence="1">
    <location>
        <begin position="1"/>
        <end position="33"/>
    </location>
</feature>
<reference evidence="3" key="1">
    <citation type="journal article" date="2019" name="Int. J. Syst. Evol. Microbiol.">
        <title>The Global Catalogue of Microorganisms (GCM) 10K type strain sequencing project: providing services to taxonomists for standard genome sequencing and annotation.</title>
        <authorList>
            <consortium name="The Broad Institute Genomics Platform"/>
            <consortium name="The Broad Institute Genome Sequencing Center for Infectious Disease"/>
            <person name="Wu L."/>
            <person name="Ma J."/>
        </authorList>
    </citation>
    <scope>NUCLEOTIDE SEQUENCE [LARGE SCALE GENOMIC DNA]</scope>
    <source>
        <strain evidence="3">JCM 13008</strain>
    </source>
</reference>
<proteinExistence type="predicted"/>
<dbReference type="Proteomes" id="UP001501581">
    <property type="component" value="Unassembled WGS sequence"/>
</dbReference>
<evidence type="ECO:0000313" key="2">
    <source>
        <dbReference type="EMBL" id="GAA1104852.1"/>
    </source>
</evidence>
<evidence type="ECO:0000256" key="1">
    <source>
        <dbReference type="SAM" id="SignalP"/>
    </source>
</evidence>
<protein>
    <submittedName>
        <fullName evidence="2">Uncharacterized protein</fullName>
    </submittedName>
</protein>
<sequence length="340" mass="35085">MTSRTRLRTLTFAGGAATASVALLASTLTPVHAVAFSELELDPFAGSYLSVGSCTQTSPAIDDPVTVPMTANGPAASTTVTATAAYAATGDATDTVTQTAKISAKAKATAVGDRPTSMTLDASGTASRTTSKPTSACTPVTYAGADTDFAFTLAEPTWVTYSMARKGPMYSEIYLYLDDSDPFFDVYGRDLDGTTTGRYLLQPGDYNGYLEAEARARGNATSARAGKASISLTFAPAGSAGAKPSGKAKPYVSLPAARSCATHNATAKVTGNAKRAKRISTITYKVNGKKVATLKGKKVTKGKATSLKIADNKAARIEALVTLESGKRLTTKASYLACTA</sequence>
<organism evidence="2 3">
    <name type="scientific">Nocardioides dubius</name>
    <dbReference type="NCBI Taxonomy" id="317019"/>
    <lineage>
        <taxon>Bacteria</taxon>
        <taxon>Bacillati</taxon>
        <taxon>Actinomycetota</taxon>
        <taxon>Actinomycetes</taxon>
        <taxon>Propionibacteriales</taxon>
        <taxon>Nocardioidaceae</taxon>
        <taxon>Nocardioides</taxon>
    </lineage>
</organism>
<feature type="chain" id="PRO_5045078345" evidence="1">
    <location>
        <begin position="34"/>
        <end position="340"/>
    </location>
</feature>
<comment type="caution">
    <text evidence="2">The sequence shown here is derived from an EMBL/GenBank/DDBJ whole genome shotgun (WGS) entry which is preliminary data.</text>
</comment>
<accession>A0ABP4EE54</accession>
<keyword evidence="1" id="KW-0732">Signal</keyword>
<dbReference type="RefSeq" id="WP_343994935.1">
    <property type="nucleotide sequence ID" value="NZ_BAAALG010000010.1"/>
</dbReference>
<dbReference type="EMBL" id="BAAALG010000010">
    <property type="protein sequence ID" value="GAA1104852.1"/>
    <property type="molecule type" value="Genomic_DNA"/>
</dbReference>
<evidence type="ECO:0000313" key="3">
    <source>
        <dbReference type="Proteomes" id="UP001501581"/>
    </source>
</evidence>
<gene>
    <name evidence="2" type="ORF">GCM10009668_25260</name>
</gene>
<keyword evidence="3" id="KW-1185">Reference proteome</keyword>
<name>A0ABP4EE54_9ACTN</name>